<dbReference type="SUPFAM" id="SSF51430">
    <property type="entry name" value="NAD(P)-linked oxidoreductase"/>
    <property type="match status" value="1"/>
</dbReference>
<protein>
    <recommendedName>
        <fullName evidence="4">NADP-dependent oxidoreductase domain-containing protein</fullName>
    </recommendedName>
</protein>
<evidence type="ECO:0000259" key="4">
    <source>
        <dbReference type="Pfam" id="PF00248"/>
    </source>
</evidence>
<dbReference type="Proteomes" id="UP000309340">
    <property type="component" value="Unassembled WGS sequence"/>
</dbReference>
<dbReference type="STRING" id="329884.A0A4U0WBI8"/>
<dbReference type="OrthoDB" id="48988at2759"/>
<evidence type="ECO:0000313" key="6">
    <source>
        <dbReference type="Proteomes" id="UP000309340"/>
    </source>
</evidence>
<evidence type="ECO:0000256" key="1">
    <source>
        <dbReference type="ARBA" id="ARBA00007905"/>
    </source>
</evidence>
<organism evidence="5 6">
    <name type="scientific">Friedmanniomyces simplex</name>
    <dbReference type="NCBI Taxonomy" id="329884"/>
    <lineage>
        <taxon>Eukaryota</taxon>
        <taxon>Fungi</taxon>
        <taxon>Dikarya</taxon>
        <taxon>Ascomycota</taxon>
        <taxon>Pezizomycotina</taxon>
        <taxon>Dothideomycetes</taxon>
        <taxon>Dothideomycetidae</taxon>
        <taxon>Mycosphaerellales</taxon>
        <taxon>Teratosphaeriaceae</taxon>
        <taxon>Friedmanniomyces</taxon>
    </lineage>
</organism>
<proteinExistence type="inferred from homology"/>
<gene>
    <name evidence="5" type="ORF">B0A55_11346</name>
</gene>
<dbReference type="InterPro" id="IPR036812">
    <property type="entry name" value="NAD(P)_OxRdtase_dom_sf"/>
</dbReference>
<dbReference type="EMBL" id="NAJQ01001448">
    <property type="protein sequence ID" value="TKA58745.1"/>
    <property type="molecule type" value="Genomic_DNA"/>
</dbReference>
<feature type="domain" description="NADP-dependent oxidoreductase" evidence="4">
    <location>
        <begin position="33"/>
        <end position="349"/>
    </location>
</feature>
<comment type="similarity">
    <text evidence="1">Belongs to the aldo/keto reductase family.</text>
</comment>
<evidence type="ECO:0000256" key="2">
    <source>
        <dbReference type="ARBA" id="ARBA00022857"/>
    </source>
</evidence>
<dbReference type="FunFam" id="3.20.20.100:FF:000004">
    <property type="entry name" value="Oxidoreductase, aldo/keto reductase"/>
    <property type="match status" value="1"/>
</dbReference>
<dbReference type="GO" id="GO:0016491">
    <property type="term" value="F:oxidoreductase activity"/>
    <property type="evidence" value="ECO:0007669"/>
    <property type="project" value="UniProtKB-KW"/>
</dbReference>
<evidence type="ECO:0000313" key="5">
    <source>
        <dbReference type="EMBL" id="TKA58745.1"/>
    </source>
</evidence>
<dbReference type="GO" id="GO:0005829">
    <property type="term" value="C:cytosol"/>
    <property type="evidence" value="ECO:0007669"/>
    <property type="project" value="UniProtKB-ARBA"/>
</dbReference>
<evidence type="ECO:0000256" key="3">
    <source>
        <dbReference type="ARBA" id="ARBA00023002"/>
    </source>
</evidence>
<dbReference type="CDD" id="cd19079">
    <property type="entry name" value="AKR_EcYajO-like"/>
    <property type="match status" value="1"/>
</dbReference>
<comment type="caution">
    <text evidence="5">The sequence shown here is derived from an EMBL/GenBank/DDBJ whole genome shotgun (WGS) entry which is preliminary data.</text>
</comment>
<keyword evidence="6" id="KW-1185">Reference proteome</keyword>
<keyword evidence="2" id="KW-0521">NADP</keyword>
<dbReference type="Gene3D" id="3.20.20.100">
    <property type="entry name" value="NADP-dependent oxidoreductase domain"/>
    <property type="match status" value="1"/>
</dbReference>
<dbReference type="PANTHER" id="PTHR43364:SF9">
    <property type="entry name" value="OXIDOREDUCTASE"/>
    <property type="match status" value="1"/>
</dbReference>
<accession>A0A4U0WBI8</accession>
<dbReference type="PANTHER" id="PTHR43364">
    <property type="entry name" value="NADH-SPECIFIC METHYLGLYOXAL REDUCTASE-RELATED"/>
    <property type="match status" value="1"/>
</dbReference>
<name>A0A4U0WBI8_9PEZI</name>
<dbReference type="AlphaFoldDB" id="A0A4U0WBI8"/>
<sequence>MADSSDPILTSIRETKAEYVRLGRSGLHVSVPILGAMSFGHKDWQPWVVEEEEALGILKAAFDRGVNTWDTANVYSNGVSEEIIGKAIKKYDVPREKLVILTKCSSWVGDSPGSKAYMHREKCGQSKDYVNQGGLSRKAILSAVEASLKRMGLDYIDVLQIHRYDPHTPVEETMATLHDLVRAGTVRYIGASSMWTYQLATMQFCAEKHGWTQFISMQNQYNLLYREEEREMNRYCNETGVGIIPWSPLCRGHLARPPSSSSSSTRSSAEEKLKAFLKTGYAESDHTIIERVHEVAERNKWKMSQVALAWLAPRSSSPIVGCSSVDRLDEALETRDKQLTAEEERYLEEPSVSDQVLLCRLRLSPNVL</sequence>
<reference evidence="5 6" key="1">
    <citation type="submission" date="2017-03" db="EMBL/GenBank/DDBJ databases">
        <title>Genomes of endolithic fungi from Antarctica.</title>
        <authorList>
            <person name="Coleine C."/>
            <person name="Masonjones S."/>
            <person name="Stajich J.E."/>
        </authorList>
    </citation>
    <scope>NUCLEOTIDE SEQUENCE [LARGE SCALE GENOMIC DNA]</scope>
    <source>
        <strain evidence="5 6">CCFEE 5184</strain>
    </source>
</reference>
<dbReference type="InterPro" id="IPR023210">
    <property type="entry name" value="NADP_OxRdtase_dom"/>
</dbReference>
<dbReference type="Pfam" id="PF00248">
    <property type="entry name" value="Aldo_ket_red"/>
    <property type="match status" value="1"/>
</dbReference>
<keyword evidence="3" id="KW-0560">Oxidoreductase</keyword>
<dbReference type="InterPro" id="IPR050523">
    <property type="entry name" value="AKR_Detox_Biosynth"/>
</dbReference>